<protein>
    <submittedName>
        <fullName evidence="1">Uncharacterized protein</fullName>
    </submittedName>
</protein>
<evidence type="ECO:0000313" key="1">
    <source>
        <dbReference type="EMBL" id="KAF2142398.1"/>
    </source>
</evidence>
<evidence type="ECO:0000313" key="2">
    <source>
        <dbReference type="Proteomes" id="UP000799438"/>
    </source>
</evidence>
<dbReference type="Proteomes" id="UP000799438">
    <property type="component" value="Unassembled WGS sequence"/>
</dbReference>
<reference evidence="1" key="1">
    <citation type="journal article" date="2020" name="Stud. Mycol.">
        <title>101 Dothideomycetes genomes: a test case for predicting lifestyles and emergence of pathogens.</title>
        <authorList>
            <person name="Haridas S."/>
            <person name="Albert R."/>
            <person name="Binder M."/>
            <person name="Bloem J."/>
            <person name="Labutti K."/>
            <person name="Salamov A."/>
            <person name="Andreopoulos B."/>
            <person name="Baker S."/>
            <person name="Barry K."/>
            <person name="Bills G."/>
            <person name="Bluhm B."/>
            <person name="Cannon C."/>
            <person name="Castanera R."/>
            <person name="Culley D."/>
            <person name="Daum C."/>
            <person name="Ezra D."/>
            <person name="Gonzalez J."/>
            <person name="Henrissat B."/>
            <person name="Kuo A."/>
            <person name="Liang C."/>
            <person name="Lipzen A."/>
            <person name="Lutzoni F."/>
            <person name="Magnuson J."/>
            <person name="Mondo S."/>
            <person name="Nolan M."/>
            <person name="Ohm R."/>
            <person name="Pangilinan J."/>
            <person name="Park H.-J."/>
            <person name="Ramirez L."/>
            <person name="Alfaro M."/>
            <person name="Sun H."/>
            <person name="Tritt A."/>
            <person name="Yoshinaga Y."/>
            <person name="Zwiers L.-H."/>
            <person name="Turgeon B."/>
            <person name="Goodwin S."/>
            <person name="Spatafora J."/>
            <person name="Crous P."/>
            <person name="Grigoriev I."/>
        </authorList>
    </citation>
    <scope>NUCLEOTIDE SEQUENCE</scope>
    <source>
        <strain evidence="1">CBS 121167</strain>
    </source>
</reference>
<dbReference type="EMBL" id="ML995484">
    <property type="protein sequence ID" value="KAF2142398.1"/>
    <property type="molecule type" value="Genomic_DNA"/>
</dbReference>
<organism evidence="1 2">
    <name type="scientific">Aplosporella prunicola CBS 121167</name>
    <dbReference type="NCBI Taxonomy" id="1176127"/>
    <lineage>
        <taxon>Eukaryota</taxon>
        <taxon>Fungi</taxon>
        <taxon>Dikarya</taxon>
        <taxon>Ascomycota</taxon>
        <taxon>Pezizomycotina</taxon>
        <taxon>Dothideomycetes</taxon>
        <taxon>Dothideomycetes incertae sedis</taxon>
        <taxon>Botryosphaeriales</taxon>
        <taxon>Aplosporellaceae</taxon>
        <taxon>Aplosporella</taxon>
    </lineage>
</organism>
<name>A0A6A6BFQ6_9PEZI</name>
<dbReference type="RefSeq" id="XP_033398110.1">
    <property type="nucleotide sequence ID" value="XM_033535837.1"/>
</dbReference>
<sequence>MASRGIGVGCWVLWALRRMSNGFVGFVGLGARFRVFRLVSSRLCFVCVCLRCWCCCCWWRRVHAVWVGLLFSRSLAGWLDVAIAQVRLRARVRLRRLKKNEGALLLLLCCYCCCCCCCCC</sequence>
<gene>
    <name evidence="1" type="ORF">K452DRAFT_18085</name>
</gene>
<proteinExistence type="predicted"/>
<accession>A0A6A6BFQ6</accession>
<dbReference type="GeneID" id="54293333"/>
<dbReference type="AlphaFoldDB" id="A0A6A6BFQ6"/>
<keyword evidence="2" id="KW-1185">Reference proteome</keyword>